<protein>
    <recommendedName>
        <fullName evidence="2">Rod shape-determining protein</fullName>
    </recommendedName>
</protein>
<dbReference type="Gene3D" id="3.30.420.40">
    <property type="match status" value="1"/>
</dbReference>
<accession>X0WX94</accession>
<organism evidence="1">
    <name type="scientific">marine sediment metagenome</name>
    <dbReference type="NCBI Taxonomy" id="412755"/>
    <lineage>
        <taxon>unclassified sequences</taxon>
        <taxon>metagenomes</taxon>
        <taxon>ecological metagenomes</taxon>
    </lineage>
</organism>
<name>X0WX94_9ZZZZ</name>
<gene>
    <name evidence="1" type="ORF">S01H1_52597</name>
</gene>
<evidence type="ECO:0000313" key="1">
    <source>
        <dbReference type="EMBL" id="GAG17376.1"/>
    </source>
</evidence>
<feature type="non-terminal residue" evidence="1">
    <location>
        <position position="1"/>
    </location>
</feature>
<sequence>ILERTPPELAADIIERGITLTGGMALLSGMDRLLELETSIPVNVPEDPISSVAVGIGRVLEEVETLRRHSFKPSRDRY</sequence>
<reference evidence="1" key="1">
    <citation type="journal article" date="2014" name="Front. Microbiol.">
        <title>High frequency of phylogenetically diverse reductive dehalogenase-homologous genes in deep subseafloor sedimentary metagenomes.</title>
        <authorList>
            <person name="Kawai M."/>
            <person name="Futagami T."/>
            <person name="Toyoda A."/>
            <person name="Takaki Y."/>
            <person name="Nishi S."/>
            <person name="Hori S."/>
            <person name="Arai W."/>
            <person name="Tsubouchi T."/>
            <person name="Morono Y."/>
            <person name="Uchiyama I."/>
            <person name="Ito T."/>
            <person name="Fujiyama A."/>
            <person name="Inagaki F."/>
            <person name="Takami H."/>
        </authorList>
    </citation>
    <scope>NUCLEOTIDE SEQUENCE</scope>
    <source>
        <strain evidence="1">Expedition CK06-06</strain>
    </source>
</reference>
<dbReference type="InterPro" id="IPR043129">
    <property type="entry name" value="ATPase_NBD"/>
</dbReference>
<dbReference type="InterPro" id="IPR056546">
    <property type="entry name" value="MreB_MamK-like"/>
</dbReference>
<dbReference type="AlphaFoldDB" id="X0WX94"/>
<proteinExistence type="predicted"/>
<comment type="caution">
    <text evidence="1">The sequence shown here is derived from an EMBL/GenBank/DDBJ whole genome shotgun (WGS) entry which is preliminary data.</text>
</comment>
<dbReference type="SUPFAM" id="SSF53067">
    <property type="entry name" value="Actin-like ATPase domain"/>
    <property type="match status" value="1"/>
</dbReference>
<dbReference type="EMBL" id="BARS01034006">
    <property type="protein sequence ID" value="GAG17376.1"/>
    <property type="molecule type" value="Genomic_DNA"/>
</dbReference>
<dbReference type="Pfam" id="PF06723">
    <property type="entry name" value="MreB_Mbl"/>
    <property type="match status" value="1"/>
</dbReference>
<evidence type="ECO:0008006" key="2">
    <source>
        <dbReference type="Google" id="ProtNLM"/>
    </source>
</evidence>